<sequence length="67" mass="7082">MRQHMLNGWLVAALFALICLLGVTAYAAVKDDLPRTACLHVNKSVRKPAATCAPCSPAPCEGMASRA</sequence>
<evidence type="ECO:0008006" key="4">
    <source>
        <dbReference type="Google" id="ProtNLM"/>
    </source>
</evidence>
<proteinExistence type="predicted"/>
<accession>A0A6M7WET5</accession>
<keyword evidence="1" id="KW-0732">Signal</keyword>
<feature type="chain" id="PRO_5027091704" description="DUF2946 domain-containing protein" evidence="1">
    <location>
        <begin position="28"/>
        <end position="67"/>
    </location>
</feature>
<feature type="signal peptide" evidence="1">
    <location>
        <begin position="1"/>
        <end position="27"/>
    </location>
</feature>
<name>A0A6M7WET5_RHILI</name>
<organism evidence="2 3">
    <name type="scientific">Mesorhizobium loti R88b</name>
    <dbReference type="NCBI Taxonomy" id="935548"/>
    <lineage>
        <taxon>Bacteria</taxon>
        <taxon>Pseudomonadati</taxon>
        <taxon>Pseudomonadota</taxon>
        <taxon>Alphaproteobacteria</taxon>
        <taxon>Hyphomicrobiales</taxon>
        <taxon>Phyllobacteriaceae</taxon>
        <taxon>Mesorhizobium</taxon>
    </lineage>
</organism>
<reference evidence="2 3" key="1">
    <citation type="submission" date="2018-10" db="EMBL/GenBank/DDBJ databases">
        <authorList>
            <person name="Perry B.J."/>
            <person name="Sullivan J.T."/>
            <person name="Murphy R.J.T."/>
            <person name="Ramsay J.P."/>
            <person name="Ronson C.W."/>
        </authorList>
    </citation>
    <scope>NUCLEOTIDE SEQUENCE [LARGE SCALE GENOMIC DNA]</scope>
    <source>
        <strain evidence="2 3">R88b</strain>
    </source>
</reference>
<dbReference type="Proteomes" id="UP000503017">
    <property type="component" value="Chromosome"/>
</dbReference>
<evidence type="ECO:0000256" key="1">
    <source>
        <dbReference type="SAM" id="SignalP"/>
    </source>
</evidence>
<dbReference type="RefSeq" id="WP_027030584.1">
    <property type="nucleotide sequence ID" value="NZ_CP033367.1"/>
</dbReference>
<gene>
    <name evidence="2" type="ORF">EB235_13130</name>
</gene>
<dbReference type="AlphaFoldDB" id="A0A6M7WET5"/>
<evidence type="ECO:0000313" key="3">
    <source>
        <dbReference type="Proteomes" id="UP000503017"/>
    </source>
</evidence>
<dbReference type="EMBL" id="CP033367">
    <property type="protein sequence ID" value="QKD02330.1"/>
    <property type="molecule type" value="Genomic_DNA"/>
</dbReference>
<protein>
    <recommendedName>
        <fullName evidence="4">DUF2946 domain-containing protein</fullName>
    </recommendedName>
</protein>
<evidence type="ECO:0000313" key="2">
    <source>
        <dbReference type="EMBL" id="QKD02330.1"/>
    </source>
</evidence>